<feature type="domain" description="NAD(P)-binding" evidence="1">
    <location>
        <begin position="15"/>
        <end position="324"/>
    </location>
</feature>
<evidence type="ECO:0000313" key="3">
    <source>
        <dbReference type="Proteomes" id="UP000315235"/>
    </source>
</evidence>
<dbReference type="InterPro" id="IPR016040">
    <property type="entry name" value="NAD(P)-bd_dom"/>
</dbReference>
<proteinExistence type="predicted"/>
<evidence type="ECO:0000259" key="1">
    <source>
        <dbReference type="Pfam" id="PF16363"/>
    </source>
</evidence>
<dbReference type="SUPFAM" id="SSF51735">
    <property type="entry name" value="NAD(P)-binding Rossmann-fold domains"/>
    <property type="match status" value="1"/>
</dbReference>
<dbReference type="OrthoDB" id="9779041at2"/>
<dbReference type="EMBL" id="VJOY01000008">
    <property type="protein sequence ID" value="TRX74461.1"/>
    <property type="molecule type" value="Genomic_DNA"/>
</dbReference>
<dbReference type="Gene3D" id="3.90.25.10">
    <property type="entry name" value="UDP-galactose 4-epimerase, domain 1"/>
    <property type="match status" value="1"/>
</dbReference>
<reference evidence="2 3" key="1">
    <citation type="submission" date="2019-07" db="EMBL/GenBank/DDBJ databases">
        <title>Pseudomonas mangiferae sp. nov., isolated from bark of mango tree in Thailand.</title>
        <authorList>
            <person name="Srisuk N."/>
            <person name="Anurat P."/>
        </authorList>
    </citation>
    <scope>NUCLEOTIDE SEQUENCE [LARGE SCALE GENOMIC DNA]</scope>
    <source>
        <strain evidence="2 3">DMKU_BBB3-04</strain>
    </source>
</reference>
<dbReference type="InterPro" id="IPR013445">
    <property type="entry name" value="CDP_4_6_deHydtase"/>
</dbReference>
<sequence>MAVNPDFWRDRRVFLTGHTGFKGGWLALWLHRLGARVHGYALEAEGESSLWRATALEPLLDSRIADIRDSQRLRQSLCKARPEIVFHLAAQPLVRASYREPLDTYSTNVMGTANLLEAVRACPEVRAVVVVTTDKCYENREWLWPYRETDALGGHDPYSSSKACAELVCAAYRTSFLAARSVGLATARAGNVIGGGDWSADRLVPDALHAWSQGREVVLRHPGATRPWQHVLDPLAGYLGLAEALWTSPAEHARAWNFGPDAGGVRSVGEVVEGLATHWPAAAPWRVEADGTLHEATRLTLDSSLARTQLGWVPRWNLDEALRRTCAWQRAWLDGQDMQAFSQRQIDDYQGEVQ</sequence>
<dbReference type="Gene3D" id="3.40.50.720">
    <property type="entry name" value="NAD(P)-binding Rossmann-like Domain"/>
    <property type="match status" value="1"/>
</dbReference>
<keyword evidence="3" id="KW-1185">Reference proteome</keyword>
<dbReference type="CDD" id="cd05252">
    <property type="entry name" value="CDP_GD_SDR_e"/>
    <property type="match status" value="1"/>
</dbReference>
<dbReference type="NCBIfam" id="TIGR02622">
    <property type="entry name" value="CDP_4_6_dhtase"/>
    <property type="match status" value="1"/>
</dbReference>
<dbReference type="InterPro" id="IPR036291">
    <property type="entry name" value="NAD(P)-bd_dom_sf"/>
</dbReference>
<evidence type="ECO:0000313" key="2">
    <source>
        <dbReference type="EMBL" id="TRX74461.1"/>
    </source>
</evidence>
<dbReference type="RefSeq" id="WP_143488789.1">
    <property type="nucleotide sequence ID" value="NZ_VJOY01000008.1"/>
</dbReference>
<gene>
    <name evidence="2" type="primary">rfbG</name>
    <name evidence="2" type="ORF">FM069_13040</name>
</gene>
<dbReference type="GO" id="GO:0047733">
    <property type="term" value="F:CDP-glucose 4,6-dehydratase activity"/>
    <property type="evidence" value="ECO:0007669"/>
    <property type="project" value="UniProtKB-EC"/>
</dbReference>
<accession>A0A553GY74</accession>
<keyword evidence="2" id="KW-0456">Lyase</keyword>
<dbReference type="Proteomes" id="UP000315235">
    <property type="component" value="Unassembled WGS sequence"/>
</dbReference>
<name>A0A553GY74_9PSED</name>
<protein>
    <submittedName>
        <fullName evidence="2">CDP-glucose 4,6-dehydratase</fullName>
        <ecNumber evidence="2">4.2.1.45</ecNumber>
    </submittedName>
</protein>
<dbReference type="AlphaFoldDB" id="A0A553GY74"/>
<dbReference type="EC" id="4.2.1.45" evidence="2"/>
<comment type="caution">
    <text evidence="2">The sequence shown here is derived from an EMBL/GenBank/DDBJ whole genome shotgun (WGS) entry which is preliminary data.</text>
</comment>
<organism evidence="2 3">
    <name type="scientific">Pseudomonas mangiferae</name>
    <dbReference type="NCBI Taxonomy" id="2593654"/>
    <lineage>
        <taxon>Bacteria</taxon>
        <taxon>Pseudomonadati</taxon>
        <taxon>Pseudomonadota</taxon>
        <taxon>Gammaproteobacteria</taxon>
        <taxon>Pseudomonadales</taxon>
        <taxon>Pseudomonadaceae</taxon>
        <taxon>Pseudomonas</taxon>
    </lineage>
</organism>
<dbReference type="Pfam" id="PF16363">
    <property type="entry name" value="GDP_Man_Dehyd"/>
    <property type="match status" value="1"/>
</dbReference>
<dbReference type="PANTHER" id="PTHR43000">
    <property type="entry name" value="DTDP-D-GLUCOSE 4,6-DEHYDRATASE-RELATED"/>
    <property type="match status" value="1"/>
</dbReference>